<comment type="subcellular location">
    <subcellularLocation>
        <location evidence="1">Membrane</location>
        <topology evidence="1">Multi-pass membrane protein</topology>
    </subcellularLocation>
</comment>
<evidence type="ECO:0000313" key="9">
    <source>
        <dbReference type="EMBL" id="KAH0529662.1"/>
    </source>
</evidence>
<dbReference type="Gene3D" id="1.20.1050.60">
    <property type="entry name" value="alpha-1,2-mannosidase"/>
    <property type="match status" value="1"/>
</dbReference>
<evidence type="ECO:0000256" key="4">
    <source>
        <dbReference type="ARBA" id="ARBA00023136"/>
    </source>
</evidence>
<dbReference type="Proteomes" id="UP000826573">
    <property type="component" value="Unassembled WGS sequence"/>
</dbReference>
<feature type="transmembrane region" description="Helical" evidence="7">
    <location>
        <begin position="619"/>
        <end position="639"/>
    </location>
</feature>
<dbReference type="Pfam" id="PF11951">
    <property type="entry name" value="Fungal_trans_2"/>
    <property type="match status" value="1"/>
</dbReference>
<dbReference type="GO" id="GO:0055085">
    <property type="term" value="P:transmembrane transport"/>
    <property type="evidence" value="ECO:0007669"/>
    <property type="project" value="InterPro"/>
</dbReference>
<keyword evidence="2 7" id="KW-0812">Transmembrane</keyword>
<feature type="transmembrane region" description="Helical" evidence="7">
    <location>
        <begin position="901"/>
        <end position="918"/>
    </location>
</feature>
<dbReference type="Gene3D" id="2.70.98.10">
    <property type="match status" value="1"/>
</dbReference>
<dbReference type="GO" id="GO:0000224">
    <property type="term" value="F:peptide-N4-(N-acetyl-beta-glucosaminyl)asparagine amidase activity"/>
    <property type="evidence" value="ECO:0007669"/>
    <property type="project" value="TreeGrafter"/>
</dbReference>
<dbReference type="FunFam" id="1.20.1050.60:FF:000002">
    <property type="entry name" value="Glycosyl hydrolase family 92"/>
    <property type="match status" value="1"/>
</dbReference>
<dbReference type="PANTHER" id="PTHR12143:SF25">
    <property type="entry name" value="FAMILY PROTEIN, PUTATIVE (AFU_ORTHOLOGUE AFUA_1G10790)-RELATED"/>
    <property type="match status" value="1"/>
</dbReference>
<dbReference type="InterPro" id="IPR036864">
    <property type="entry name" value="Zn2-C6_fun-type_DNA-bd_sf"/>
</dbReference>
<dbReference type="SUPFAM" id="SSF57701">
    <property type="entry name" value="Zn2/Cys6 DNA-binding domain"/>
    <property type="match status" value="1"/>
</dbReference>
<dbReference type="GO" id="GO:0000981">
    <property type="term" value="F:DNA-binding transcription factor activity, RNA polymerase II-specific"/>
    <property type="evidence" value="ECO:0007669"/>
    <property type="project" value="InterPro"/>
</dbReference>
<dbReference type="InterPro" id="IPR014718">
    <property type="entry name" value="GH-type_carb-bd"/>
</dbReference>
<feature type="transmembrane region" description="Helical" evidence="7">
    <location>
        <begin position="708"/>
        <end position="730"/>
    </location>
</feature>
<dbReference type="SMART" id="SM00066">
    <property type="entry name" value="GAL4"/>
    <property type="match status" value="1"/>
</dbReference>
<dbReference type="SUPFAM" id="SSF48208">
    <property type="entry name" value="Six-hairpin glycosidases"/>
    <property type="match status" value="1"/>
</dbReference>
<dbReference type="InterPro" id="IPR041371">
    <property type="entry name" value="GH92_N"/>
</dbReference>
<keyword evidence="10" id="KW-1185">Reference proteome</keyword>
<proteinExistence type="predicted"/>
<feature type="transmembrane region" description="Helical" evidence="7">
    <location>
        <begin position="797"/>
        <end position="816"/>
    </location>
</feature>
<dbReference type="GO" id="GO:0005975">
    <property type="term" value="P:carbohydrate metabolic process"/>
    <property type="evidence" value="ECO:0007669"/>
    <property type="project" value="InterPro"/>
</dbReference>
<evidence type="ECO:0000256" key="5">
    <source>
        <dbReference type="ARBA" id="ARBA00023242"/>
    </source>
</evidence>
<feature type="domain" description="Zn(2)-C6 fungal-type" evidence="8">
    <location>
        <begin position="17"/>
        <end position="45"/>
    </location>
</feature>
<keyword evidence="5" id="KW-0539">Nucleus</keyword>
<evidence type="ECO:0000256" key="6">
    <source>
        <dbReference type="SAM" id="MobiDB-lite"/>
    </source>
</evidence>
<dbReference type="Pfam" id="PF17678">
    <property type="entry name" value="Glyco_hydro_92N"/>
    <property type="match status" value="1"/>
</dbReference>
<gene>
    <name evidence="9" type="ORF">TsFJ059_004378</name>
</gene>
<dbReference type="Pfam" id="PF00172">
    <property type="entry name" value="Zn_clus"/>
    <property type="match status" value="1"/>
</dbReference>
<dbReference type="PROSITE" id="PS50048">
    <property type="entry name" value="ZN2_CY6_FUNGAL_2"/>
    <property type="match status" value="1"/>
</dbReference>
<dbReference type="InterPro" id="IPR008928">
    <property type="entry name" value="6-hairpin_glycosidase_sf"/>
</dbReference>
<feature type="transmembrane region" description="Helical" evidence="7">
    <location>
        <begin position="925"/>
        <end position="952"/>
    </location>
</feature>
<dbReference type="InterPro" id="IPR005887">
    <property type="entry name" value="GH92_a_mannosidase_put"/>
</dbReference>
<feature type="transmembrane region" description="Helical" evidence="7">
    <location>
        <begin position="676"/>
        <end position="696"/>
    </location>
</feature>
<dbReference type="Gene3D" id="1.20.1610.10">
    <property type="entry name" value="alpha-1,2-mannosidases domains"/>
    <property type="match status" value="1"/>
</dbReference>
<dbReference type="FunFam" id="1.20.1610.10:FF:000002">
    <property type="entry name" value="Alpha-1,2-mannosidase family protein"/>
    <property type="match status" value="1"/>
</dbReference>
<keyword evidence="3 7" id="KW-1133">Transmembrane helix</keyword>
<dbReference type="GO" id="GO:0008270">
    <property type="term" value="F:zinc ion binding"/>
    <property type="evidence" value="ECO:0007669"/>
    <property type="project" value="InterPro"/>
</dbReference>
<dbReference type="InterPro" id="IPR004841">
    <property type="entry name" value="AA-permease/SLC12A_dom"/>
</dbReference>
<dbReference type="CDD" id="cd00067">
    <property type="entry name" value="GAL4"/>
    <property type="match status" value="1"/>
</dbReference>
<dbReference type="PANTHER" id="PTHR12143">
    <property type="entry name" value="PEPTIDE N-GLYCANASE PNGASE -RELATED"/>
    <property type="match status" value="1"/>
</dbReference>
<accession>A0A9P8HRJ6</accession>
<reference evidence="9 10" key="1">
    <citation type="submission" date="2021-08" db="EMBL/GenBank/DDBJ databases">
        <title>The highly contiguous genome resource for Trichoderma semiorbis FJ059, a fungal antagonistic to plant pathogens.</title>
        <authorList>
            <person name="Liu T."/>
        </authorList>
    </citation>
    <scope>NUCLEOTIDE SEQUENCE [LARGE SCALE GENOMIC DNA]</scope>
    <source>
        <strain evidence="9 10">FJ059</strain>
    </source>
</reference>
<name>A0A9P8HRJ6_9HYPO</name>
<protein>
    <recommendedName>
        <fullName evidence="8">Zn(2)-C6 fungal-type domain-containing protein</fullName>
    </recommendedName>
</protein>
<dbReference type="NCBIfam" id="TIGR01180">
    <property type="entry name" value="aman2_put"/>
    <property type="match status" value="1"/>
</dbReference>
<dbReference type="GO" id="GO:0005634">
    <property type="term" value="C:nucleus"/>
    <property type="evidence" value="ECO:0007669"/>
    <property type="project" value="TreeGrafter"/>
</dbReference>
<dbReference type="InterPro" id="IPR050883">
    <property type="entry name" value="PNGase"/>
</dbReference>
<dbReference type="PROSITE" id="PS00463">
    <property type="entry name" value="ZN2_CY6_FUNGAL_1"/>
    <property type="match status" value="1"/>
</dbReference>
<dbReference type="GO" id="GO:0005829">
    <property type="term" value="C:cytosol"/>
    <property type="evidence" value="ECO:0007669"/>
    <property type="project" value="TreeGrafter"/>
</dbReference>
<sequence>MPQGLPAKKGRRRVKTGCQTCKKRRVKCDEGRPACQRCVSTGRVCDGYGIWGGGGNAYGSSDKVPFVSSSSLVRRNQMQPLRNIVVMSQTRAIAGQPASLGFEYFRRYTTTKLPGLFESGFWDSLVLQASEQEPAVLHAVTALGAAHKNEERISLTEYNEAIKHLRQSLKRSDKEALRVCLITCMLFVCIELLRGGFKAGHAHLTNGLRILREIQQREGITSDGDIILRSHAVSVEDTLVEVFSRLNVQVALFGQVSSYLLFVGDSAESPKTYDIPQTFPSLREARKHMDSLINGSHILGEQASQLILSGQPIPERLYEDQGRLEAALMRWLRALDSSHEKLTSRADFRTKFAIPMLLLYHTMTRIMAATALRGTDEMIYDRYLPDFSLLIKQSADLWDLMRTAMKKSFGLRGTSTPDINFTIDMGFIPPLYYALAKCRQPNLRRMILELLKEVPHREGAWDGFTVINMGGLLIEIEEEGMYEGIEIKPSCYLPDPSVAEVLPIIPASQRFNNVNVALPDFESGKATLFAIIMGQPDLNEKDERGLQSVSSFRPGATSGVLEDYADPDVQNEAESTHKGEFGTKRDLKPRQVSMIAVAGTIGTGLFLGSGAALVNGGPVGFFLGYTIVGCLVGMMMYCLGEMSVYSPNIGGFIEMGNKYIAPEAGYWDHVSDHVSAYIAAFLVLSIGINLLGVKYFGEIEFVFACMKVLMLIALILFGLIADVGGVNGVYTGGRYWRDEPFNDSFANLTPVSLSRFLGFWKVLTQAAFAFGGIEGISVLAGEAHNPRKTMRRAVRTVFYRIVGLYLLTVLMISLNVSQHSPALLSAVAQGGNTAASSPFVVICQQTGVKVLPSVINAVVMTSALSSCNENVFAVARTLLALSRQRSMPHCFLKTSRFGTPFWGVLVSFCFGLLAFLSVSNGSAQAFIWLSNLSALSSLIAWISICACFFRFYRALAVQATTQVQAASFDPLTHVDLLIGSSNGGNVFPGATLPFGMAKAVADTNSGSNQGGFTLDGSSVTGFSVMHDSGTGGSPSLGNFPLFPYTSCPGGEVDGCSFPKNDRVKFGSFSNESVVAKPGYFGITLNSGPKVEMTTSQHAALFKFTFPNAGPDDKPLILQDLTDLSNSRQDNGTVSVDGKTGRITGNAIFVPSFGTGTYKAYFCTDFSGAEIYDNGIFVNSRASADVKDLTISRSINGYPLPGGAFVRFASAQEPIYARTGVSLISSAQACSNAEKEITKWDLDKYANEAANIWRQKLSPITIKAGNGVSEDYIKSFYSGIYRTLVNPQNYTGENPLWNDGEPYYDSFYCIWDLFRSQMPFMTILDPAALTEQIRSLISIYENLGWLPDCRMSLCPGYTQGGSNADNVLADAYLKGLKDGIDWEKGYEAVVKDAEVEPYAWSTNGRGGIDSWKKLNYVPVQDFDYKGFGTMTRTISRTLEYSYNDFCISQIAGGLGKKGDQEKYIESSGNWQNLFKADQTSFFSNGTDTGFKGFFQAKFLNETWFTQDPLMCSNLDSRSVCSLQNSGAETFESSTWEYGFFVPHDQASLLNLYGGSDAFVSRLSYMHDQEITYIGNEPSFLTVFQYHYAGRPALSAERSHFYIPKFFAPTPDGLPGNDDSGAMGSFVAFSMMGLFPNPGQDVYLIIPPYFESVSIKSPITGKTATIRNVNFDSTYKNVYIQKATLNGKPYTKNWIDHSFFLEGKELVLTLGSKESSWGTRVEDLPPSLSPYNSSSVAHTSAPAKRSYRPRFDSGGMMFH</sequence>
<dbReference type="FunFam" id="2.70.98.10:FF:000010">
    <property type="entry name" value="Alpha-1,2-mannosidase family protein"/>
    <property type="match status" value="1"/>
</dbReference>
<dbReference type="Gene3D" id="4.10.240.10">
    <property type="entry name" value="Zn(2)-C6 fungal-type DNA-binding domain"/>
    <property type="match status" value="1"/>
</dbReference>
<dbReference type="InterPro" id="IPR001138">
    <property type="entry name" value="Zn2Cys6_DnaBD"/>
</dbReference>
<evidence type="ECO:0000313" key="10">
    <source>
        <dbReference type="Proteomes" id="UP000826573"/>
    </source>
</evidence>
<dbReference type="Gene3D" id="1.20.1740.10">
    <property type="entry name" value="Amino acid/polyamine transporter I"/>
    <property type="match status" value="1"/>
</dbReference>
<evidence type="ECO:0000256" key="7">
    <source>
        <dbReference type="SAM" id="Phobius"/>
    </source>
</evidence>
<evidence type="ECO:0000259" key="8">
    <source>
        <dbReference type="PROSITE" id="PS50048"/>
    </source>
</evidence>
<feature type="transmembrane region" description="Helical" evidence="7">
    <location>
        <begin position="592"/>
        <end position="613"/>
    </location>
</feature>
<dbReference type="GO" id="GO:0016020">
    <property type="term" value="C:membrane"/>
    <property type="evidence" value="ECO:0007669"/>
    <property type="project" value="UniProtKB-SubCell"/>
</dbReference>
<dbReference type="Pfam" id="PF07971">
    <property type="entry name" value="Glyco_hydro_92"/>
    <property type="match status" value="1"/>
</dbReference>
<evidence type="ECO:0000256" key="3">
    <source>
        <dbReference type="ARBA" id="ARBA00022989"/>
    </source>
</evidence>
<dbReference type="InterPro" id="IPR021858">
    <property type="entry name" value="Fun_TF"/>
</dbReference>
<feature type="region of interest" description="Disordered" evidence="6">
    <location>
        <begin position="1727"/>
        <end position="1757"/>
    </location>
</feature>
<dbReference type="Pfam" id="PF00324">
    <property type="entry name" value="AA_permease"/>
    <property type="match status" value="1"/>
</dbReference>
<dbReference type="InterPro" id="IPR012939">
    <property type="entry name" value="Glyco_hydro_92"/>
</dbReference>
<dbReference type="Gene3D" id="3.30.2080.10">
    <property type="entry name" value="GH92 mannosidase domain"/>
    <property type="match status" value="1"/>
</dbReference>
<keyword evidence="4 7" id="KW-0472">Membrane</keyword>
<comment type="caution">
    <text evidence="9">The sequence shown here is derived from an EMBL/GenBank/DDBJ whole genome shotgun (WGS) entry which is preliminary data.</text>
</comment>
<evidence type="ECO:0000256" key="1">
    <source>
        <dbReference type="ARBA" id="ARBA00004141"/>
    </source>
</evidence>
<organism evidence="9 10">
    <name type="scientific">Trichoderma semiorbis</name>
    <dbReference type="NCBI Taxonomy" id="1491008"/>
    <lineage>
        <taxon>Eukaryota</taxon>
        <taxon>Fungi</taxon>
        <taxon>Dikarya</taxon>
        <taxon>Ascomycota</taxon>
        <taxon>Pezizomycotina</taxon>
        <taxon>Sordariomycetes</taxon>
        <taxon>Hypocreomycetidae</taxon>
        <taxon>Hypocreales</taxon>
        <taxon>Hypocreaceae</taxon>
        <taxon>Trichoderma</taxon>
    </lineage>
</organism>
<evidence type="ECO:0000256" key="2">
    <source>
        <dbReference type="ARBA" id="ARBA00022692"/>
    </source>
</evidence>
<dbReference type="GO" id="GO:0030246">
    <property type="term" value="F:carbohydrate binding"/>
    <property type="evidence" value="ECO:0007669"/>
    <property type="project" value="InterPro"/>
</dbReference>
<dbReference type="EMBL" id="JAIMJC010000002">
    <property type="protein sequence ID" value="KAH0529662.1"/>
    <property type="molecule type" value="Genomic_DNA"/>
</dbReference>
<dbReference type="GO" id="GO:0006516">
    <property type="term" value="P:glycoprotein catabolic process"/>
    <property type="evidence" value="ECO:0007669"/>
    <property type="project" value="TreeGrafter"/>
</dbReference>
<dbReference type="FunFam" id="3.30.2080.10:FF:000001">
    <property type="entry name" value="Alpha-1,2-mannosidase subfamily"/>
    <property type="match status" value="1"/>
</dbReference>